<comment type="caution">
    <text evidence="1">The sequence shown here is derived from an EMBL/GenBank/DDBJ whole genome shotgun (WGS) entry which is preliminary data.</text>
</comment>
<organism evidence="1 2">
    <name type="scientific">Funneliformis mosseae</name>
    <name type="common">Endomycorrhizal fungus</name>
    <name type="synonym">Glomus mosseae</name>
    <dbReference type="NCBI Taxonomy" id="27381"/>
    <lineage>
        <taxon>Eukaryota</taxon>
        <taxon>Fungi</taxon>
        <taxon>Fungi incertae sedis</taxon>
        <taxon>Mucoromycota</taxon>
        <taxon>Glomeromycotina</taxon>
        <taxon>Glomeromycetes</taxon>
        <taxon>Glomerales</taxon>
        <taxon>Glomeraceae</taxon>
        <taxon>Funneliformis</taxon>
    </lineage>
</organism>
<sequence>MGEHKLPTILIIGADPGGLALAHSIQKNYNMIKNKFNVKIFDCEPSPQGTDVSKINIKMNSRSIATRLHEVVSDPIDGGIENHVLMVKDHLGNIEKIYYSRVLTCNRKKCVRYYENEKGVWVIFEDEIWELSKLRVENDYGKYPFKTFYPLRRRPLRDIYPEN</sequence>
<keyword evidence="2" id="KW-1185">Reference proteome</keyword>
<name>A0A9N9ELA4_FUNMO</name>
<feature type="non-terminal residue" evidence="1">
    <location>
        <position position="163"/>
    </location>
</feature>
<evidence type="ECO:0000313" key="1">
    <source>
        <dbReference type="EMBL" id="CAG8678949.1"/>
    </source>
</evidence>
<dbReference type="AlphaFoldDB" id="A0A9N9ELA4"/>
<gene>
    <name evidence="1" type="ORF">FMOSSE_LOCUS12784</name>
</gene>
<dbReference type="EMBL" id="CAJVPP010006498">
    <property type="protein sequence ID" value="CAG8678949.1"/>
    <property type="molecule type" value="Genomic_DNA"/>
</dbReference>
<proteinExistence type="predicted"/>
<dbReference type="Proteomes" id="UP000789375">
    <property type="component" value="Unassembled WGS sequence"/>
</dbReference>
<reference evidence="1" key="1">
    <citation type="submission" date="2021-06" db="EMBL/GenBank/DDBJ databases">
        <authorList>
            <person name="Kallberg Y."/>
            <person name="Tangrot J."/>
            <person name="Rosling A."/>
        </authorList>
    </citation>
    <scope>NUCLEOTIDE SEQUENCE</scope>
    <source>
        <strain evidence="1">87-6 pot B 2015</strain>
    </source>
</reference>
<accession>A0A9N9ELA4</accession>
<evidence type="ECO:0000313" key="2">
    <source>
        <dbReference type="Proteomes" id="UP000789375"/>
    </source>
</evidence>
<protein>
    <submittedName>
        <fullName evidence="1">7750_t:CDS:1</fullName>
    </submittedName>
</protein>